<dbReference type="Proteomes" id="UP001597342">
    <property type="component" value="Unassembled WGS sequence"/>
</dbReference>
<dbReference type="InterPro" id="IPR012910">
    <property type="entry name" value="Plug_dom"/>
</dbReference>
<evidence type="ECO:0000256" key="8">
    <source>
        <dbReference type="PROSITE-ProRule" id="PRU01360"/>
    </source>
</evidence>
<evidence type="ECO:0000259" key="10">
    <source>
        <dbReference type="Pfam" id="PF00593"/>
    </source>
</evidence>
<proteinExistence type="inferred from homology"/>
<evidence type="ECO:0000256" key="6">
    <source>
        <dbReference type="ARBA" id="ARBA00023136"/>
    </source>
</evidence>
<dbReference type="PROSITE" id="PS52016">
    <property type="entry name" value="TONB_DEPENDENT_REC_3"/>
    <property type="match status" value="1"/>
</dbReference>
<feature type="domain" description="TonB-dependent receptor-like beta-barrel" evidence="10">
    <location>
        <begin position="494"/>
        <end position="957"/>
    </location>
</feature>
<evidence type="ECO:0000259" key="11">
    <source>
        <dbReference type="Pfam" id="PF07715"/>
    </source>
</evidence>
<keyword evidence="5 9" id="KW-0798">TonB box</keyword>
<dbReference type="InterPro" id="IPR036942">
    <property type="entry name" value="Beta-barrel_TonB_sf"/>
</dbReference>
<evidence type="ECO:0000256" key="9">
    <source>
        <dbReference type="RuleBase" id="RU003357"/>
    </source>
</evidence>
<evidence type="ECO:0000256" key="2">
    <source>
        <dbReference type="ARBA" id="ARBA00022448"/>
    </source>
</evidence>
<dbReference type="InterPro" id="IPR023996">
    <property type="entry name" value="TonB-dep_OMP_SusC/RagA"/>
</dbReference>
<evidence type="ECO:0000256" key="7">
    <source>
        <dbReference type="ARBA" id="ARBA00023237"/>
    </source>
</evidence>
<dbReference type="EMBL" id="JBHUHU010000003">
    <property type="protein sequence ID" value="MFD2100475.1"/>
    <property type="molecule type" value="Genomic_DNA"/>
</dbReference>
<keyword evidence="3 8" id="KW-1134">Transmembrane beta strand</keyword>
<evidence type="ECO:0000256" key="3">
    <source>
        <dbReference type="ARBA" id="ARBA00022452"/>
    </source>
</evidence>
<dbReference type="SUPFAM" id="SSF49464">
    <property type="entry name" value="Carboxypeptidase regulatory domain-like"/>
    <property type="match status" value="1"/>
</dbReference>
<keyword evidence="4 8" id="KW-0812">Transmembrane</keyword>
<dbReference type="InterPro" id="IPR023997">
    <property type="entry name" value="TonB-dep_OMP_SusC/RagA_CS"/>
</dbReference>
<dbReference type="SUPFAM" id="SSF56935">
    <property type="entry name" value="Porins"/>
    <property type="match status" value="1"/>
</dbReference>
<dbReference type="Gene3D" id="2.170.130.10">
    <property type="entry name" value="TonB-dependent receptor, plug domain"/>
    <property type="match status" value="1"/>
</dbReference>
<comment type="caution">
    <text evidence="12">The sequence shown here is derived from an EMBL/GenBank/DDBJ whole genome shotgun (WGS) entry which is preliminary data.</text>
</comment>
<accession>A0ABW4XZG1</accession>
<dbReference type="Gene3D" id="2.40.170.20">
    <property type="entry name" value="TonB-dependent receptor, beta-barrel domain"/>
    <property type="match status" value="1"/>
</dbReference>
<name>A0ABW4XZG1_9FLAO</name>
<dbReference type="InterPro" id="IPR008969">
    <property type="entry name" value="CarboxyPept-like_regulatory"/>
</dbReference>
<keyword evidence="7 8" id="KW-0998">Cell outer membrane</keyword>
<dbReference type="Pfam" id="PF07715">
    <property type="entry name" value="Plug"/>
    <property type="match status" value="1"/>
</dbReference>
<dbReference type="NCBIfam" id="TIGR04057">
    <property type="entry name" value="SusC_RagA_signa"/>
    <property type="match status" value="1"/>
</dbReference>
<dbReference type="Pfam" id="PF13715">
    <property type="entry name" value="CarbopepD_reg_2"/>
    <property type="match status" value="1"/>
</dbReference>
<dbReference type="InterPro" id="IPR000531">
    <property type="entry name" value="Beta-barrel_TonB"/>
</dbReference>
<keyword evidence="2 8" id="KW-0813">Transport</keyword>
<dbReference type="InterPro" id="IPR037066">
    <property type="entry name" value="Plug_dom_sf"/>
</dbReference>
<keyword evidence="13" id="KW-1185">Reference proteome</keyword>
<protein>
    <submittedName>
        <fullName evidence="12">SusC/RagA family TonB-linked outer membrane protein</fullName>
    </submittedName>
</protein>
<feature type="domain" description="TonB-dependent receptor plug" evidence="11">
    <location>
        <begin position="105"/>
        <end position="212"/>
    </location>
</feature>
<dbReference type="NCBIfam" id="TIGR04056">
    <property type="entry name" value="OMP_RagA_SusC"/>
    <property type="match status" value="1"/>
</dbReference>
<keyword evidence="6 8" id="KW-0472">Membrane</keyword>
<evidence type="ECO:0000313" key="13">
    <source>
        <dbReference type="Proteomes" id="UP001597342"/>
    </source>
</evidence>
<comment type="subcellular location">
    <subcellularLocation>
        <location evidence="1 8">Cell outer membrane</location>
        <topology evidence="1 8">Multi-pass membrane protein</topology>
    </subcellularLocation>
</comment>
<sequence length="1020" mass="111027">MLFVFCTTAFAQNVVTVSGTVTDQSGAPIPGVSIVVQNTTNGTTTDFDGNYVIEAASNATFEFRYLGFVTQSIAVNGRSTLNVQMAEDTQQLSEVVVIGYGTQRKESVTGSVVSLKGESLNEVQSANFQQALQGRAAGVNISTTSTRPGAAPQIRIRGTRSLSADNNPLIVLNGIPFSGGLSDINPNDIESLDILKDASATAIYGSRGANGVILITTKSGTKGQKATISYNTYYAAKEVFAKFPMMNAAQLIQLRADVAANNGGTPLFNLAGDEYLGNDTDWQDLLYGTGLQTAHDISVQGGTETGSYNVGLGYFKETSVVPGDSFDRYSLRVQIDQNVGKLFRFGVNSVTNFNKTSSIVGIGSALSASPLLSPYDEDGNFLESVRLQTEADDQWVATRDEISRVGKGRVNEQLDFGTYNNIYGELQIPWVDGLKYRLNVGLNFRSSRDGNFTGQGVFNYNPINPSSASYNSSIQKDYVIENQLIYDKTFGKHQVNFVGLFSSQNTEFDNIGLAVRNVPDETSLWYNLDAALSEDILNYGTGYSATGLLSYMARVLYQFDNRYLLTATLRSDGSSRLAPGRKWVTYPAVSLGWNIANEAFMDGVSWINLLKLRAGYGETSNQAIAPYSVQGRLGNVNYNFGDTFATGYFVNQLPNPNLGWEFSETYNYGLDFGLFNNRLSGSVEYYITKTNDILLGLGLPSTAGVGSVTSNIGNTENKGIEIALNGTIFDNPDGFSWDVGVNVYTNQNEVTSLASGQDRDEGNLWFVGSPINVIFDYERLGLWNQSDPGFEYLDQFEPGGNEGMIRVRYTGEYNEDGSPVRAVGPDDRIVQDPTPDFLGGFNTRLAYKNFDLSMVGAFQSGGILVSTLYSSNGYLNLLTGRRNNVDVDYWTPTNTGAKYPAPGGIQSSDNQKYASTLGYFDGSYLKVRALTLGYNFDPDMIKDSWFKSLRLYATAQNPFVLFSPFHDESGMDPETNSGVNAQGQRENVAVNTGNISRGIPTVGANAPTTRNFMLGLNVTF</sequence>
<evidence type="ECO:0000313" key="12">
    <source>
        <dbReference type="EMBL" id="MFD2100475.1"/>
    </source>
</evidence>
<evidence type="ECO:0000256" key="5">
    <source>
        <dbReference type="ARBA" id="ARBA00023077"/>
    </source>
</evidence>
<gene>
    <name evidence="12" type="ORF">ACFSJE_11855</name>
</gene>
<organism evidence="12 13">
    <name type="scientific">Flagellimonas iocasae</name>
    <dbReference type="NCBI Taxonomy" id="2055905"/>
    <lineage>
        <taxon>Bacteria</taxon>
        <taxon>Pseudomonadati</taxon>
        <taxon>Bacteroidota</taxon>
        <taxon>Flavobacteriia</taxon>
        <taxon>Flavobacteriales</taxon>
        <taxon>Flavobacteriaceae</taxon>
        <taxon>Flagellimonas</taxon>
    </lineage>
</organism>
<comment type="similarity">
    <text evidence="8 9">Belongs to the TonB-dependent receptor family.</text>
</comment>
<dbReference type="RefSeq" id="WP_379831182.1">
    <property type="nucleotide sequence ID" value="NZ_JBHUHU010000003.1"/>
</dbReference>
<dbReference type="Pfam" id="PF00593">
    <property type="entry name" value="TonB_dep_Rec_b-barrel"/>
    <property type="match status" value="1"/>
</dbReference>
<evidence type="ECO:0000256" key="1">
    <source>
        <dbReference type="ARBA" id="ARBA00004571"/>
    </source>
</evidence>
<evidence type="ECO:0000256" key="4">
    <source>
        <dbReference type="ARBA" id="ARBA00022692"/>
    </source>
</evidence>
<dbReference type="InterPro" id="IPR039426">
    <property type="entry name" value="TonB-dep_rcpt-like"/>
</dbReference>
<reference evidence="13" key="1">
    <citation type="journal article" date="2019" name="Int. J. Syst. Evol. Microbiol.">
        <title>The Global Catalogue of Microorganisms (GCM) 10K type strain sequencing project: providing services to taxonomists for standard genome sequencing and annotation.</title>
        <authorList>
            <consortium name="The Broad Institute Genomics Platform"/>
            <consortium name="The Broad Institute Genome Sequencing Center for Infectious Disease"/>
            <person name="Wu L."/>
            <person name="Ma J."/>
        </authorList>
    </citation>
    <scope>NUCLEOTIDE SEQUENCE [LARGE SCALE GENOMIC DNA]</scope>
    <source>
        <strain evidence="13">JCM 3389</strain>
    </source>
</reference>
<dbReference type="Gene3D" id="2.60.40.1120">
    <property type="entry name" value="Carboxypeptidase-like, regulatory domain"/>
    <property type="match status" value="1"/>
</dbReference>